<feature type="region of interest" description="Disordered" evidence="1">
    <location>
        <begin position="153"/>
        <end position="201"/>
    </location>
</feature>
<evidence type="ECO:0000256" key="1">
    <source>
        <dbReference type="SAM" id="MobiDB-lite"/>
    </source>
</evidence>
<protein>
    <recommendedName>
        <fullName evidence="5">Transmembrane protein</fullName>
    </recommendedName>
</protein>
<dbReference type="AlphaFoldDB" id="A0A9P9JD77"/>
<sequence length="201" mass="22147">MAAITDGPTLQSIAARQEVHVITQTLTWAHTTFTTHVTLGGSQPTDDSTTVATTHHESNGGLTNAQIGAIVGSVVGVFVLVMIILCCCRREPPPPSRRHGDRRSYGSYSSSYFTDDTPEPWPPKGQYRRTPKPMTPRPMMPAQPMPAQFMPPMTPRSTRSHRSFVQRPPPVVERIPGGPKFPTYRAIPIPNPRRPTVPHVP</sequence>
<feature type="region of interest" description="Disordered" evidence="1">
    <location>
        <begin position="91"/>
        <end position="138"/>
    </location>
</feature>
<accession>A0A9P9JD77</accession>
<feature type="transmembrane region" description="Helical" evidence="2">
    <location>
        <begin position="67"/>
        <end position="88"/>
    </location>
</feature>
<keyword evidence="4" id="KW-1185">Reference proteome</keyword>
<name>A0A9P9JD77_9HYPO</name>
<dbReference type="Proteomes" id="UP000717696">
    <property type="component" value="Unassembled WGS sequence"/>
</dbReference>
<comment type="caution">
    <text evidence="3">The sequence shown here is derived from an EMBL/GenBank/DDBJ whole genome shotgun (WGS) entry which is preliminary data.</text>
</comment>
<dbReference type="EMBL" id="JAGMUU010000001">
    <property type="protein sequence ID" value="KAH7162174.1"/>
    <property type="molecule type" value="Genomic_DNA"/>
</dbReference>
<organism evidence="3 4">
    <name type="scientific">Dactylonectria estremocensis</name>
    <dbReference type="NCBI Taxonomy" id="1079267"/>
    <lineage>
        <taxon>Eukaryota</taxon>
        <taxon>Fungi</taxon>
        <taxon>Dikarya</taxon>
        <taxon>Ascomycota</taxon>
        <taxon>Pezizomycotina</taxon>
        <taxon>Sordariomycetes</taxon>
        <taxon>Hypocreomycetidae</taxon>
        <taxon>Hypocreales</taxon>
        <taxon>Nectriaceae</taxon>
        <taxon>Dactylonectria</taxon>
    </lineage>
</organism>
<feature type="compositionally biased region" description="Pro residues" evidence="1">
    <location>
        <begin position="189"/>
        <end position="201"/>
    </location>
</feature>
<dbReference type="OrthoDB" id="4900393at2759"/>
<keyword evidence="2" id="KW-1133">Transmembrane helix</keyword>
<keyword evidence="2" id="KW-0812">Transmembrane</keyword>
<gene>
    <name evidence="3" type="ORF">B0J13DRAFT_535329</name>
</gene>
<evidence type="ECO:0000313" key="4">
    <source>
        <dbReference type="Proteomes" id="UP000717696"/>
    </source>
</evidence>
<evidence type="ECO:0000313" key="3">
    <source>
        <dbReference type="EMBL" id="KAH7162174.1"/>
    </source>
</evidence>
<keyword evidence="2" id="KW-0472">Membrane</keyword>
<proteinExistence type="predicted"/>
<evidence type="ECO:0000256" key="2">
    <source>
        <dbReference type="SAM" id="Phobius"/>
    </source>
</evidence>
<evidence type="ECO:0008006" key="5">
    <source>
        <dbReference type="Google" id="ProtNLM"/>
    </source>
</evidence>
<reference evidence="3" key="1">
    <citation type="journal article" date="2021" name="Nat. Commun.">
        <title>Genetic determinants of endophytism in the Arabidopsis root mycobiome.</title>
        <authorList>
            <person name="Mesny F."/>
            <person name="Miyauchi S."/>
            <person name="Thiergart T."/>
            <person name="Pickel B."/>
            <person name="Atanasova L."/>
            <person name="Karlsson M."/>
            <person name="Huettel B."/>
            <person name="Barry K.W."/>
            <person name="Haridas S."/>
            <person name="Chen C."/>
            <person name="Bauer D."/>
            <person name="Andreopoulos W."/>
            <person name="Pangilinan J."/>
            <person name="LaButti K."/>
            <person name="Riley R."/>
            <person name="Lipzen A."/>
            <person name="Clum A."/>
            <person name="Drula E."/>
            <person name="Henrissat B."/>
            <person name="Kohler A."/>
            <person name="Grigoriev I.V."/>
            <person name="Martin F.M."/>
            <person name="Hacquard S."/>
        </authorList>
    </citation>
    <scope>NUCLEOTIDE SEQUENCE</scope>
    <source>
        <strain evidence="3">MPI-CAGE-AT-0021</strain>
    </source>
</reference>